<dbReference type="RefSeq" id="WP_341566840.1">
    <property type="nucleotide sequence ID" value="NZ_JBAKAR010000004.1"/>
</dbReference>
<dbReference type="Proteomes" id="UP001379949">
    <property type="component" value="Unassembled WGS sequence"/>
</dbReference>
<dbReference type="InterPro" id="IPR058634">
    <property type="entry name" value="AaeA-lik-b-barrel"/>
</dbReference>
<gene>
    <name evidence="5" type="ORF">V6242_07590</name>
</gene>
<dbReference type="Gene3D" id="2.40.30.170">
    <property type="match status" value="1"/>
</dbReference>
<dbReference type="PANTHER" id="PTHR30386:SF19">
    <property type="entry name" value="MULTIDRUG EXPORT PROTEIN EMRA-RELATED"/>
    <property type="match status" value="1"/>
</dbReference>
<evidence type="ECO:0000259" key="3">
    <source>
        <dbReference type="Pfam" id="PF25885"/>
    </source>
</evidence>
<sequence length="396" mass="43272">MQNNDANTAAPTNSKRKKSLIILFIIIVLGAIAVSWYYETYIVGNQTTDDAYVNGNIVSITSETVGTVTQITADDGDYVKKGQVLVRFDEADADIAYEDAKAKLAQAVRQVRAMFNNVTQAEAVVASQEITLHKAQKDYQRRKNMVKAGGLSQEDLSHAKDMVDSAQKQLAVSVEQLKAQQSMIFGTTVETHPVVKSAIANVKQAYLAKQRTQIVAPVTGYVARRQVQLGQRISPSATLMAVVPLHDVWVDANFKETQLDNMRIGQPVSLVSDLYGDEVVFHGTVESLGIGTGSAFSVLPAQNATGNWIKIVQRLPVRIKLDKNELASHPLRIGLSMNVDVNTASSSGKLLATDSPEKPRFETDVYHQTMQGVTQVISQIIKENDAQRHPASANQP</sequence>
<dbReference type="PANTHER" id="PTHR30386">
    <property type="entry name" value="MEMBRANE FUSION SUBUNIT OF EMRAB-TOLC MULTIDRUG EFFLUX PUMP"/>
    <property type="match status" value="1"/>
</dbReference>
<dbReference type="Pfam" id="PF25963">
    <property type="entry name" value="Beta-barrel_AAEA"/>
    <property type="match status" value="1"/>
</dbReference>
<keyword evidence="2" id="KW-0812">Transmembrane</keyword>
<dbReference type="InterPro" id="IPR058633">
    <property type="entry name" value="EmrA/FarA_HH"/>
</dbReference>
<comment type="subcellular location">
    <subcellularLocation>
        <location evidence="1">Cell envelope</location>
    </subcellularLocation>
</comment>
<dbReference type="InterPro" id="IPR050739">
    <property type="entry name" value="MFP"/>
</dbReference>
<dbReference type="EMBL" id="JBAKAR010000004">
    <property type="protein sequence ID" value="MEL0613004.1"/>
    <property type="molecule type" value="Genomic_DNA"/>
</dbReference>
<keyword evidence="2" id="KW-0472">Membrane</keyword>
<feature type="domain" description="p-hydroxybenzoic acid efflux pump subunit AaeA-like beta-barrel" evidence="4">
    <location>
        <begin position="249"/>
        <end position="336"/>
    </location>
</feature>
<proteinExistence type="predicted"/>
<comment type="caution">
    <text evidence="5">The sequence shown here is derived from an EMBL/GenBank/DDBJ whole genome shotgun (WGS) entry which is preliminary data.</text>
</comment>
<dbReference type="SUPFAM" id="SSF111369">
    <property type="entry name" value="HlyD-like secretion proteins"/>
    <property type="match status" value="2"/>
</dbReference>
<feature type="domain" description="Multidrug export protein EmrA/FarA alpha-helical hairpin" evidence="3">
    <location>
        <begin position="92"/>
        <end position="212"/>
    </location>
</feature>
<dbReference type="Gene3D" id="2.40.50.100">
    <property type="match status" value="1"/>
</dbReference>
<evidence type="ECO:0000313" key="5">
    <source>
        <dbReference type="EMBL" id="MEL0613004.1"/>
    </source>
</evidence>
<keyword evidence="2" id="KW-1133">Transmembrane helix</keyword>
<evidence type="ECO:0000256" key="1">
    <source>
        <dbReference type="ARBA" id="ARBA00004196"/>
    </source>
</evidence>
<evidence type="ECO:0000256" key="2">
    <source>
        <dbReference type="SAM" id="Phobius"/>
    </source>
</evidence>
<keyword evidence="6" id="KW-1185">Reference proteome</keyword>
<evidence type="ECO:0000259" key="4">
    <source>
        <dbReference type="Pfam" id="PF25963"/>
    </source>
</evidence>
<dbReference type="Pfam" id="PF25885">
    <property type="entry name" value="HH_EMRA"/>
    <property type="match status" value="1"/>
</dbReference>
<evidence type="ECO:0000313" key="6">
    <source>
        <dbReference type="Proteomes" id="UP001379949"/>
    </source>
</evidence>
<name>A0ABU9G5T7_9GAMM</name>
<protein>
    <submittedName>
        <fullName evidence="5">Efflux RND transporter periplasmic adaptor subunit</fullName>
    </submittedName>
</protein>
<reference evidence="5 6" key="1">
    <citation type="submission" date="2024-02" db="EMBL/GenBank/DDBJ databases">
        <title>Bacteria isolated from the canopy kelp, Nereocystis luetkeana.</title>
        <authorList>
            <person name="Pfister C.A."/>
            <person name="Younker I.T."/>
            <person name="Light S.H."/>
        </authorList>
    </citation>
    <scope>NUCLEOTIDE SEQUENCE [LARGE SCALE GENOMIC DNA]</scope>
    <source>
        <strain evidence="5 6">TI.4.07</strain>
    </source>
</reference>
<accession>A0ABU9G5T7</accession>
<organism evidence="5 6">
    <name type="scientific">Marinomonas arenicola</name>
    <dbReference type="NCBI Taxonomy" id="569601"/>
    <lineage>
        <taxon>Bacteria</taxon>
        <taxon>Pseudomonadati</taxon>
        <taxon>Pseudomonadota</taxon>
        <taxon>Gammaproteobacteria</taxon>
        <taxon>Oceanospirillales</taxon>
        <taxon>Oceanospirillaceae</taxon>
        <taxon>Marinomonas</taxon>
    </lineage>
</organism>
<feature type="transmembrane region" description="Helical" evidence="2">
    <location>
        <begin position="20"/>
        <end position="38"/>
    </location>
</feature>